<keyword evidence="7 8" id="KW-0503">Monooxygenase</keyword>
<dbReference type="InterPro" id="IPR001128">
    <property type="entry name" value="Cyt_P450"/>
</dbReference>
<keyword evidence="6 8" id="KW-0408">Iron</keyword>
<evidence type="ECO:0000256" key="2">
    <source>
        <dbReference type="ARBA" id="ARBA00010617"/>
    </source>
</evidence>
<dbReference type="PANTHER" id="PTHR24291">
    <property type="entry name" value="CYTOCHROME P450 FAMILY 4"/>
    <property type="match status" value="1"/>
</dbReference>
<dbReference type="PANTHER" id="PTHR24291:SF187">
    <property type="entry name" value="CYTOCHROME P450 4AE1-RELATED"/>
    <property type="match status" value="1"/>
</dbReference>
<comment type="caution">
    <text evidence="9">The sequence shown here is derived from an EMBL/GenBank/DDBJ whole genome shotgun (WGS) entry which is preliminary data.</text>
</comment>
<evidence type="ECO:0000256" key="5">
    <source>
        <dbReference type="ARBA" id="ARBA00023002"/>
    </source>
</evidence>
<name>A0ABQ9JTU2_9CUCU</name>
<organism evidence="9 10">
    <name type="scientific">Molorchus minor</name>
    <dbReference type="NCBI Taxonomy" id="1323400"/>
    <lineage>
        <taxon>Eukaryota</taxon>
        <taxon>Metazoa</taxon>
        <taxon>Ecdysozoa</taxon>
        <taxon>Arthropoda</taxon>
        <taxon>Hexapoda</taxon>
        <taxon>Insecta</taxon>
        <taxon>Pterygota</taxon>
        <taxon>Neoptera</taxon>
        <taxon>Endopterygota</taxon>
        <taxon>Coleoptera</taxon>
        <taxon>Polyphaga</taxon>
        <taxon>Cucujiformia</taxon>
        <taxon>Chrysomeloidea</taxon>
        <taxon>Cerambycidae</taxon>
        <taxon>Lamiinae</taxon>
        <taxon>Monochamini</taxon>
        <taxon>Molorchus</taxon>
    </lineage>
</organism>
<reference evidence="9" key="1">
    <citation type="journal article" date="2023" name="Insect Mol. Biol.">
        <title>Genome sequencing provides insights into the evolution of gene families encoding plant cell wall-degrading enzymes in longhorned beetles.</title>
        <authorList>
            <person name="Shin N.R."/>
            <person name="Okamura Y."/>
            <person name="Kirsch R."/>
            <person name="Pauchet Y."/>
        </authorList>
    </citation>
    <scope>NUCLEOTIDE SEQUENCE</scope>
    <source>
        <strain evidence="9">MMC_N1</strain>
    </source>
</reference>
<comment type="cofactor">
    <cofactor evidence="1">
        <name>heme</name>
        <dbReference type="ChEBI" id="CHEBI:30413"/>
    </cofactor>
</comment>
<evidence type="ECO:0000256" key="1">
    <source>
        <dbReference type="ARBA" id="ARBA00001971"/>
    </source>
</evidence>
<accession>A0ABQ9JTU2</accession>
<dbReference type="Gene3D" id="1.10.630.10">
    <property type="entry name" value="Cytochrome P450"/>
    <property type="match status" value="3"/>
</dbReference>
<dbReference type="PRINTS" id="PR00463">
    <property type="entry name" value="EP450I"/>
</dbReference>
<comment type="similarity">
    <text evidence="2 8">Belongs to the cytochrome P450 family.</text>
</comment>
<evidence type="ECO:0000256" key="6">
    <source>
        <dbReference type="ARBA" id="ARBA00023004"/>
    </source>
</evidence>
<dbReference type="Proteomes" id="UP001162164">
    <property type="component" value="Unassembled WGS sequence"/>
</dbReference>
<dbReference type="InterPro" id="IPR036396">
    <property type="entry name" value="Cyt_P450_sf"/>
</dbReference>
<dbReference type="EMBL" id="JAPWTJ010000169">
    <property type="protein sequence ID" value="KAJ8981726.1"/>
    <property type="molecule type" value="Genomic_DNA"/>
</dbReference>
<dbReference type="SUPFAM" id="SSF48264">
    <property type="entry name" value="Cytochrome P450"/>
    <property type="match status" value="2"/>
</dbReference>
<dbReference type="InterPro" id="IPR002401">
    <property type="entry name" value="Cyt_P450_E_grp-I"/>
</dbReference>
<keyword evidence="5 8" id="KW-0560">Oxidoreductase</keyword>
<keyword evidence="10" id="KW-1185">Reference proteome</keyword>
<dbReference type="InterPro" id="IPR017972">
    <property type="entry name" value="Cyt_P450_CS"/>
</dbReference>
<dbReference type="InterPro" id="IPR050196">
    <property type="entry name" value="Cytochrome_P450_Monoox"/>
</dbReference>
<protein>
    <recommendedName>
        <fullName evidence="11">Cytochrome P450</fullName>
    </recommendedName>
</protein>
<proteinExistence type="inferred from homology"/>
<evidence type="ECO:0000313" key="9">
    <source>
        <dbReference type="EMBL" id="KAJ8981726.1"/>
    </source>
</evidence>
<evidence type="ECO:0000256" key="8">
    <source>
        <dbReference type="RuleBase" id="RU000461"/>
    </source>
</evidence>
<dbReference type="PROSITE" id="PS00086">
    <property type="entry name" value="CYTOCHROME_P450"/>
    <property type="match status" value="2"/>
</dbReference>
<keyword evidence="4 8" id="KW-0479">Metal-binding</keyword>
<evidence type="ECO:0008006" key="11">
    <source>
        <dbReference type="Google" id="ProtNLM"/>
    </source>
</evidence>
<sequence>MLSIDYYKEKKVVKELHDVTYSVIDARRKELKKNRSDDKESTIDGMPLSKEDIREEVDTFMFGGHDTASSAISFTLYLLSKNQDAQRFVYDVLEQLWQGKHNTNLVKEPATFSGKIIPAGTDMSIFTYGAHHDPKNFPDPEKFDPLRFMNCTGTMPYSYIPFGAGPRDCIGKIIPAGTDMSIFTYGAHHDPKNFPDPEKFDPLRFMNSTGTMPYSYIPFSAGPRDCIGKKFAALEVKSCVSKILRNFELKPASPEHELDLVSLIVLKSRNGVRMKLVKRKW</sequence>
<evidence type="ECO:0000256" key="4">
    <source>
        <dbReference type="ARBA" id="ARBA00022723"/>
    </source>
</evidence>
<dbReference type="Pfam" id="PF00067">
    <property type="entry name" value="p450"/>
    <property type="match status" value="2"/>
</dbReference>
<evidence type="ECO:0000313" key="10">
    <source>
        <dbReference type="Proteomes" id="UP001162164"/>
    </source>
</evidence>
<dbReference type="PRINTS" id="PR00385">
    <property type="entry name" value="P450"/>
</dbReference>
<evidence type="ECO:0000256" key="3">
    <source>
        <dbReference type="ARBA" id="ARBA00022617"/>
    </source>
</evidence>
<keyword evidence="3 8" id="KW-0349">Heme</keyword>
<evidence type="ECO:0000256" key="7">
    <source>
        <dbReference type="ARBA" id="ARBA00023033"/>
    </source>
</evidence>
<gene>
    <name evidence="9" type="ORF">NQ317_003791</name>
</gene>